<sequence>MKPKSLIFSGITVMCILLALAMPVVAGTVSEEMSDAYLKNASPVAPETKDETISLELIAKTKVVNNGDTIKLAAIATDSENRPLLNRTVLFFQNIVVAGINVDTVMGEAVTNENGVAIFKSVVSTDGNYGELFAGAGIQKENSDDIFSSEHVMIRVINEYPVVSEDKSGNKKVLN</sequence>
<dbReference type="Proteomes" id="UP001301797">
    <property type="component" value="Chromosome"/>
</dbReference>
<dbReference type="InterPro" id="IPR013783">
    <property type="entry name" value="Ig-like_fold"/>
</dbReference>
<protein>
    <submittedName>
        <fullName evidence="1">Uncharacterized protein</fullName>
    </submittedName>
</protein>
<dbReference type="RefSeq" id="WP_317136433.1">
    <property type="nucleotide sequence ID" value="NZ_CP043875.1"/>
</dbReference>
<dbReference type="Gene3D" id="2.60.40.10">
    <property type="entry name" value="Immunoglobulins"/>
    <property type="match status" value="1"/>
</dbReference>
<dbReference type="AlphaFoldDB" id="A0AA97FF06"/>
<dbReference type="KEGG" id="mefw:F1737_09955"/>
<proteinExistence type="predicted"/>
<dbReference type="InterPro" id="IPR008964">
    <property type="entry name" value="Invasin/intimin_cell_adhesion"/>
</dbReference>
<accession>A0AA97FF06</accession>
<reference evidence="1 2" key="1">
    <citation type="submission" date="2019-09" db="EMBL/GenBank/DDBJ databases">
        <title>The complete genome of Methanoplanus sp. FWC-SCC4.</title>
        <authorList>
            <person name="Chen S.-C."/>
            <person name="Zhou Y.-Z."/>
            <person name="Lai M.-C."/>
        </authorList>
    </citation>
    <scope>NUCLEOTIDE SEQUENCE [LARGE SCALE GENOMIC DNA]</scope>
    <source>
        <strain evidence="1 2">FWC-SCC4</strain>
    </source>
</reference>
<evidence type="ECO:0000313" key="2">
    <source>
        <dbReference type="Proteomes" id="UP001301797"/>
    </source>
</evidence>
<name>A0AA97FF06_9EURY</name>
<dbReference type="GeneID" id="85230493"/>
<gene>
    <name evidence="1" type="ORF">F1737_09955</name>
</gene>
<dbReference type="EMBL" id="CP043875">
    <property type="protein sequence ID" value="WOF16984.1"/>
    <property type="molecule type" value="Genomic_DNA"/>
</dbReference>
<keyword evidence="2" id="KW-1185">Reference proteome</keyword>
<organism evidence="1 2">
    <name type="scientific">Methanochimaera problematica</name>
    <dbReference type="NCBI Taxonomy" id="2609417"/>
    <lineage>
        <taxon>Archaea</taxon>
        <taxon>Methanobacteriati</taxon>
        <taxon>Methanobacteriota</taxon>
        <taxon>Stenosarchaea group</taxon>
        <taxon>Methanomicrobia</taxon>
        <taxon>Methanomicrobiales</taxon>
        <taxon>Methanomicrobiaceae</taxon>
        <taxon>Methanochimaera</taxon>
    </lineage>
</organism>
<dbReference type="SUPFAM" id="SSF49373">
    <property type="entry name" value="Invasin/intimin cell-adhesion fragments"/>
    <property type="match status" value="1"/>
</dbReference>
<evidence type="ECO:0000313" key="1">
    <source>
        <dbReference type="EMBL" id="WOF16984.1"/>
    </source>
</evidence>